<reference evidence="4 5" key="1">
    <citation type="submission" date="2020-08" db="EMBL/GenBank/DDBJ databases">
        <authorList>
            <person name="Newling K."/>
            <person name="Davey J."/>
            <person name="Forrester S."/>
        </authorList>
    </citation>
    <scope>NUCLEOTIDE SEQUENCE [LARGE SCALE GENOMIC DNA]</scope>
    <source>
        <strain evidence="5">Crithidia deanei Carvalho (ATCC PRA-265)</strain>
    </source>
</reference>
<dbReference type="PROSITE" id="PS50011">
    <property type="entry name" value="PROTEIN_KINASE_DOM"/>
    <property type="match status" value="1"/>
</dbReference>
<proteinExistence type="predicted"/>
<organism evidence="4 5">
    <name type="scientific">Angomonas deanei</name>
    <dbReference type="NCBI Taxonomy" id="59799"/>
    <lineage>
        <taxon>Eukaryota</taxon>
        <taxon>Discoba</taxon>
        <taxon>Euglenozoa</taxon>
        <taxon>Kinetoplastea</taxon>
        <taxon>Metakinetoplastina</taxon>
        <taxon>Trypanosomatida</taxon>
        <taxon>Trypanosomatidae</taxon>
        <taxon>Strigomonadinae</taxon>
        <taxon>Angomonas</taxon>
    </lineage>
</organism>
<dbReference type="Proteomes" id="UP000515908">
    <property type="component" value="Chromosome 14"/>
</dbReference>
<dbReference type="InterPro" id="IPR008271">
    <property type="entry name" value="Ser/Thr_kinase_AS"/>
</dbReference>
<dbReference type="SMART" id="SM00220">
    <property type="entry name" value="S_TKc"/>
    <property type="match status" value="1"/>
</dbReference>
<protein>
    <submittedName>
        <fullName evidence="4">Protein tyrosine kinase/Protein kinase domain containing protein, putative</fullName>
    </submittedName>
</protein>
<keyword evidence="4" id="KW-0418">Kinase</keyword>
<feature type="domain" description="Protein kinase" evidence="3">
    <location>
        <begin position="41"/>
        <end position="444"/>
    </location>
</feature>
<dbReference type="VEuPathDB" id="TriTrypDB:ADEAN_000718700"/>
<name>S9VJ34_9TRYP</name>
<dbReference type="OrthoDB" id="277790at2759"/>
<evidence type="ECO:0000256" key="1">
    <source>
        <dbReference type="ARBA" id="ARBA00022741"/>
    </source>
</evidence>
<dbReference type="EMBL" id="LR877158">
    <property type="protein sequence ID" value="CAD2219678.1"/>
    <property type="molecule type" value="Genomic_DNA"/>
</dbReference>
<dbReference type="AlphaFoldDB" id="S9VJ34"/>
<dbReference type="InterPro" id="IPR011009">
    <property type="entry name" value="Kinase-like_dom_sf"/>
</dbReference>
<dbReference type="PROSITE" id="PS00108">
    <property type="entry name" value="PROTEIN_KINASE_ST"/>
    <property type="match status" value="1"/>
</dbReference>
<dbReference type="SUPFAM" id="SSF56112">
    <property type="entry name" value="Protein kinase-like (PK-like)"/>
    <property type="match status" value="1"/>
</dbReference>
<keyword evidence="4" id="KW-0808">Transferase</keyword>
<dbReference type="PANTHER" id="PTHR24055">
    <property type="entry name" value="MITOGEN-ACTIVATED PROTEIN KINASE"/>
    <property type="match status" value="1"/>
</dbReference>
<dbReference type="Pfam" id="PF00069">
    <property type="entry name" value="Pkinase"/>
    <property type="match status" value="1"/>
</dbReference>
<sequence>MIETGQSKFEEDARGASGLLANQNIKVFNLKGSNFHVDDHYDISTSLGGGAYGLVCTAVDLRLVPGNERYNENVLKFESSGNFIVRTANSDCSTTESRPPQYLESGLLKRQAPVATLEYERHERRMTRSGSVSPYVAIKKVPKVLDDLVDGRRILRELKILRYLSGHPNIIRVLDVMCPIFGSGIMRDIYIVTELLDTDLYALLKSHHRLELDQIRFISYQLIKALLYTHSSGVIHRDVKPANILLDGDCTAKLCDFGLARGGVFLPAESGTSEFERFRFNAYKVDEEKNENNKQFFSLTDYVVTRYYRAPELLVLGKYNHAVDMWSVGCILAEMFSRKPLFPGANYLSQLSLILETPGIGGIPANEADVDDLFEGGEEGKLFMKELLFRKEHSQYRGSPDVLRSSTIGSSTAPSEAVSLLFSLLCVNPRERPTALEALRHPFFNAVYRKEDEIIRDFSTTESDGQEQGSDEDPSSVKVDAAEPLMWGFDHQITDASSLQRMFLEEVSIYRAIKQQLLDMKK</sequence>
<evidence type="ECO:0000256" key="2">
    <source>
        <dbReference type="ARBA" id="ARBA00022840"/>
    </source>
</evidence>
<evidence type="ECO:0000313" key="5">
    <source>
        <dbReference type="Proteomes" id="UP000515908"/>
    </source>
</evidence>
<dbReference type="InterPro" id="IPR000719">
    <property type="entry name" value="Prot_kinase_dom"/>
</dbReference>
<dbReference type="GO" id="GO:0004672">
    <property type="term" value="F:protein kinase activity"/>
    <property type="evidence" value="ECO:0007669"/>
    <property type="project" value="InterPro"/>
</dbReference>
<accession>S9VJ34</accession>
<dbReference type="Gene3D" id="1.10.510.10">
    <property type="entry name" value="Transferase(Phosphotransferase) domain 1"/>
    <property type="match status" value="1"/>
</dbReference>
<dbReference type="InterPro" id="IPR050117">
    <property type="entry name" value="MAPK"/>
</dbReference>
<keyword evidence="1" id="KW-0547">Nucleotide-binding</keyword>
<evidence type="ECO:0000259" key="3">
    <source>
        <dbReference type="PROSITE" id="PS50011"/>
    </source>
</evidence>
<keyword evidence="5" id="KW-1185">Reference proteome</keyword>
<dbReference type="Gene3D" id="3.30.200.20">
    <property type="entry name" value="Phosphorylase Kinase, domain 1"/>
    <property type="match status" value="2"/>
</dbReference>
<dbReference type="GO" id="GO:0005524">
    <property type="term" value="F:ATP binding"/>
    <property type="evidence" value="ECO:0007669"/>
    <property type="project" value="UniProtKB-KW"/>
</dbReference>
<keyword evidence="2" id="KW-0067">ATP-binding</keyword>
<gene>
    <name evidence="4" type="ORF">ADEAN_000718700</name>
</gene>
<evidence type="ECO:0000313" key="4">
    <source>
        <dbReference type="EMBL" id="CAD2219678.1"/>
    </source>
</evidence>